<name>A0A5C0UFN7_9PROT</name>
<dbReference type="SUPFAM" id="SSF82679">
    <property type="entry name" value="N-utilization substance G protein NusG, N-terminal domain"/>
    <property type="match status" value="1"/>
</dbReference>
<dbReference type="InterPro" id="IPR014722">
    <property type="entry name" value="Rib_uL2_dom2"/>
</dbReference>
<evidence type="ECO:0000259" key="4">
    <source>
        <dbReference type="SMART" id="SM00739"/>
    </source>
</evidence>
<dbReference type="InterPro" id="IPR036735">
    <property type="entry name" value="NGN_dom_sf"/>
</dbReference>
<dbReference type="InterPro" id="IPR005824">
    <property type="entry name" value="KOW"/>
</dbReference>
<evidence type="ECO:0000256" key="2">
    <source>
        <dbReference type="ARBA" id="ARBA00023015"/>
    </source>
</evidence>
<gene>
    <name evidence="5" type="ORF">FZC35_00490</name>
</gene>
<dbReference type="GO" id="GO:0006354">
    <property type="term" value="P:DNA-templated transcription elongation"/>
    <property type="evidence" value="ECO:0007669"/>
    <property type="project" value="InterPro"/>
</dbReference>
<organism evidence="5 6">
    <name type="scientific">Candidatus Cytomitobacter indipagum</name>
    <dbReference type="NCBI Taxonomy" id="2601575"/>
    <lineage>
        <taxon>Bacteria</taxon>
        <taxon>Pseudomonadati</taxon>
        <taxon>Pseudomonadota</taxon>
        <taxon>Alphaproteobacteria</taxon>
        <taxon>Holosporales</taxon>
        <taxon>Holosporaceae</taxon>
        <taxon>Candidatus Cytomitobacter</taxon>
    </lineage>
</organism>
<dbReference type="CDD" id="cd06091">
    <property type="entry name" value="KOW_NusG"/>
    <property type="match status" value="1"/>
</dbReference>
<dbReference type="SMART" id="SM00739">
    <property type="entry name" value="KOW"/>
    <property type="match status" value="1"/>
</dbReference>
<dbReference type="InterPro" id="IPR006645">
    <property type="entry name" value="NGN-like_dom"/>
</dbReference>
<keyword evidence="2" id="KW-0805">Transcription regulation</keyword>
<evidence type="ECO:0000313" key="6">
    <source>
        <dbReference type="Proteomes" id="UP000325155"/>
    </source>
</evidence>
<dbReference type="Gene3D" id="2.30.30.30">
    <property type="match status" value="1"/>
</dbReference>
<dbReference type="InterPro" id="IPR043425">
    <property type="entry name" value="NusG-like"/>
</dbReference>
<dbReference type="AlphaFoldDB" id="A0A5C0UFN7"/>
<dbReference type="EMBL" id="CP043315">
    <property type="protein sequence ID" value="QEK37864.1"/>
    <property type="molecule type" value="Genomic_DNA"/>
</dbReference>
<evidence type="ECO:0000256" key="1">
    <source>
        <dbReference type="ARBA" id="ARBA00022814"/>
    </source>
</evidence>
<protein>
    <recommendedName>
        <fullName evidence="4">KOW domain-containing protein</fullName>
    </recommendedName>
</protein>
<dbReference type="PANTHER" id="PTHR30265:SF4">
    <property type="entry name" value="KOW MOTIF FAMILY PROTEIN, EXPRESSED"/>
    <property type="match status" value="1"/>
</dbReference>
<dbReference type="KEGG" id="cip:FZC35_00490"/>
<dbReference type="Proteomes" id="UP000325155">
    <property type="component" value="Chromosome"/>
</dbReference>
<dbReference type="Gene3D" id="3.30.70.940">
    <property type="entry name" value="NusG, N-terminal domain"/>
    <property type="match status" value="1"/>
</dbReference>
<sequence>MHKIDNNRVEYRIKIADGFENKFKDFIASHSDLISDCNLEDGIFIASFASQSTYEEFYKLASREMDIVYAKKDIDDDARSNWYAVNIPSRREIGIEQKFIEYSINNEGINEILLPKTESTVWKDQVKKTVKECMSPGYIFIKTTSPAYIMKAAADIDVRVSVLDHPVSEDEIEKLRIKEKEDCNFGQKQSYSVGDHICVCDGTFKGHNGYIEEIDEKNEGQLKVVLPVFGRGVSVKLGFSDIRKVNK</sequence>
<reference evidence="5 6" key="1">
    <citation type="submission" date="2019-08" db="EMBL/GenBank/DDBJ databases">
        <title>Highly reduced genomes of protist endosymbionts show evolutionary convergence.</title>
        <authorList>
            <person name="George E."/>
            <person name="Husnik F."/>
            <person name="Tashyreva D."/>
            <person name="Prokopchuk G."/>
            <person name="Horak A."/>
            <person name="Kwong W.K."/>
            <person name="Lukes J."/>
            <person name="Keeling P.J."/>
        </authorList>
    </citation>
    <scope>NUCLEOTIDE SEQUENCE [LARGE SCALE GENOMIC DNA]</scope>
    <source>
        <strain evidence="5">1605</strain>
    </source>
</reference>
<dbReference type="PANTHER" id="PTHR30265">
    <property type="entry name" value="RHO-INTERACTING TRANSCRIPTION TERMINATION FACTOR NUSG"/>
    <property type="match status" value="1"/>
</dbReference>
<keyword evidence="6" id="KW-1185">Reference proteome</keyword>
<proteinExistence type="predicted"/>
<dbReference type="Pfam" id="PF02357">
    <property type="entry name" value="NusG"/>
    <property type="match status" value="1"/>
</dbReference>
<dbReference type="SUPFAM" id="SSF50104">
    <property type="entry name" value="Translation proteins SH3-like domain"/>
    <property type="match status" value="1"/>
</dbReference>
<evidence type="ECO:0000256" key="3">
    <source>
        <dbReference type="ARBA" id="ARBA00023163"/>
    </source>
</evidence>
<dbReference type="RefSeq" id="WP_148980711.1">
    <property type="nucleotide sequence ID" value="NZ_CP043315.1"/>
</dbReference>
<keyword evidence="3" id="KW-0804">Transcription</keyword>
<accession>A0A5C0UFN7</accession>
<evidence type="ECO:0000313" key="5">
    <source>
        <dbReference type="EMBL" id="QEK37864.1"/>
    </source>
</evidence>
<dbReference type="InterPro" id="IPR008991">
    <property type="entry name" value="Translation_prot_SH3-like_sf"/>
</dbReference>
<dbReference type="OrthoDB" id="9809075at2"/>
<feature type="domain" description="KOW" evidence="4">
    <location>
        <begin position="190"/>
        <end position="217"/>
    </location>
</feature>
<dbReference type="GO" id="GO:0031564">
    <property type="term" value="P:transcription antitermination"/>
    <property type="evidence" value="ECO:0007669"/>
    <property type="project" value="UniProtKB-KW"/>
</dbReference>
<keyword evidence="1" id="KW-0889">Transcription antitermination</keyword>